<evidence type="ECO:0000256" key="2">
    <source>
        <dbReference type="ARBA" id="ARBA00022605"/>
    </source>
</evidence>
<protein>
    <submittedName>
        <fullName evidence="7">Unannotated protein</fullName>
    </submittedName>
</protein>
<dbReference type="InterPro" id="IPR036291">
    <property type="entry name" value="NAD(P)-bd_dom_sf"/>
</dbReference>
<dbReference type="InterPro" id="IPR000534">
    <property type="entry name" value="Semialdehyde_DH_NAD-bd"/>
</dbReference>
<keyword evidence="2" id="KW-0028">Amino-acid biosynthesis</keyword>
<dbReference type="InterPro" id="IPR000706">
    <property type="entry name" value="AGPR_type-1"/>
</dbReference>
<dbReference type="PROSITE" id="PS01224">
    <property type="entry name" value="ARGC"/>
    <property type="match status" value="1"/>
</dbReference>
<dbReference type="GO" id="GO:0051287">
    <property type="term" value="F:NAD binding"/>
    <property type="evidence" value="ECO:0007669"/>
    <property type="project" value="InterPro"/>
</dbReference>
<evidence type="ECO:0000259" key="6">
    <source>
        <dbReference type="SMART" id="SM00859"/>
    </source>
</evidence>
<name>A0A6J7IFM8_9ZZZZ</name>
<dbReference type="Pfam" id="PF01118">
    <property type="entry name" value="Semialdhyde_dh"/>
    <property type="match status" value="1"/>
</dbReference>
<dbReference type="GO" id="GO:0006526">
    <property type="term" value="P:L-arginine biosynthetic process"/>
    <property type="evidence" value="ECO:0007669"/>
    <property type="project" value="UniProtKB-KW"/>
</dbReference>
<dbReference type="InterPro" id="IPR050085">
    <property type="entry name" value="AGPR"/>
</dbReference>
<keyword evidence="4" id="KW-0560">Oxidoreductase</keyword>
<dbReference type="CDD" id="cd23934">
    <property type="entry name" value="AGPR_1_C"/>
    <property type="match status" value="1"/>
</dbReference>
<evidence type="ECO:0000256" key="4">
    <source>
        <dbReference type="ARBA" id="ARBA00023002"/>
    </source>
</evidence>
<feature type="domain" description="Semialdehyde dehydrogenase NAD-binding" evidence="6">
    <location>
        <begin position="7"/>
        <end position="144"/>
    </location>
</feature>
<keyword evidence="1" id="KW-0055">Arginine biosynthesis</keyword>
<dbReference type="GO" id="GO:0070401">
    <property type="term" value="F:NADP+ binding"/>
    <property type="evidence" value="ECO:0007669"/>
    <property type="project" value="InterPro"/>
</dbReference>
<gene>
    <name evidence="7" type="ORF">UFOPK3564_02279</name>
</gene>
<dbReference type="InterPro" id="IPR023013">
    <property type="entry name" value="AGPR_AS"/>
</dbReference>
<evidence type="ECO:0000256" key="3">
    <source>
        <dbReference type="ARBA" id="ARBA00022857"/>
    </source>
</evidence>
<dbReference type="InterPro" id="IPR058924">
    <property type="entry name" value="AGPR_dimerisation_dom"/>
</dbReference>
<dbReference type="SUPFAM" id="SSF51735">
    <property type="entry name" value="NAD(P)-binding Rossmann-fold domains"/>
    <property type="match status" value="1"/>
</dbReference>
<evidence type="ECO:0000256" key="1">
    <source>
        <dbReference type="ARBA" id="ARBA00022571"/>
    </source>
</evidence>
<organism evidence="7">
    <name type="scientific">freshwater metagenome</name>
    <dbReference type="NCBI Taxonomy" id="449393"/>
    <lineage>
        <taxon>unclassified sequences</taxon>
        <taxon>metagenomes</taxon>
        <taxon>ecological metagenomes</taxon>
    </lineage>
</organism>
<keyword evidence="3" id="KW-0521">NADP</keyword>
<evidence type="ECO:0000313" key="7">
    <source>
        <dbReference type="EMBL" id="CAB4929222.1"/>
    </source>
</evidence>
<dbReference type="HAMAP" id="MF_00150">
    <property type="entry name" value="ArgC_type1"/>
    <property type="match status" value="1"/>
</dbReference>
<accession>A0A6J7IFM8</accession>
<dbReference type="PANTHER" id="PTHR32338">
    <property type="entry name" value="N-ACETYL-GAMMA-GLUTAMYL-PHOSPHATE REDUCTASE, CHLOROPLASTIC-RELATED-RELATED"/>
    <property type="match status" value="1"/>
</dbReference>
<sequence>MAERAPRVAVLGASGFAGALAARLLHRHPYFELGEITARAEAGMRLDELYPHHRVPVELTDPDLDRIGRDHDVAIVGYPHGASSEAVAALHAHGLVVLDLSADFRLQDDAVYREWYGDVHVAPDLFGTAVYGLPEIHRDALREVRDGGRLIAGPGCFPTATILALAPLARAGLLQDVIVDAKTGVSGAGRKLARTTHYVDVSENVHAYGVAGHRHQPEIRQELGALGMDGAVQPVFVPHLVPVDQGELVSAYVRAPRDVTAAEVADLFREAYEGEAFVELTTAEPGMRDVQASNHARIRTHVDPRSGHVLVFATIDNLWKGTSSQAVQSLNVAVGRPEDEGLRG</sequence>
<dbReference type="PANTHER" id="PTHR32338:SF10">
    <property type="entry name" value="N-ACETYL-GAMMA-GLUTAMYL-PHOSPHATE REDUCTASE, CHLOROPLASTIC-RELATED"/>
    <property type="match status" value="1"/>
</dbReference>
<evidence type="ECO:0000256" key="5">
    <source>
        <dbReference type="ARBA" id="ARBA00029440"/>
    </source>
</evidence>
<dbReference type="SUPFAM" id="SSF55347">
    <property type="entry name" value="Glyceraldehyde-3-phosphate dehydrogenase-like, C-terminal domain"/>
    <property type="match status" value="1"/>
</dbReference>
<reference evidence="7" key="1">
    <citation type="submission" date="2020-05" db="EMBL/GenBank/DDBJ databases">
        <authorList>
            <person name="Chiriac C."/>
            <person name="Salcher M."/>
            <person name="Ghai R."/>
            <person name="Kavagutti S V."/>
        </authorList>
    </citation>
    <scope>NUCLEOTIDE SEQUENCE</scope>
</reference>
<dbReference type="NCBIfam" id="TIGR01850">
    <property type="entry name" value="argC"/>
    <property type="match status" value="1"/>
</dbReference>
<dbReference type="Gene3D" id="3.30.360.10">
    <property type="entry name" value="Dihydrodipicolinate Reductase, domain 2"/>
    <property type="match status" value="1"/>
</dbReference>
<dbReference type="AlphaFoldDB" id="A0A6J7IFM8"/>
<dbReference type="Pfam" id="PF22698">
    <property type="entry name" value="Semialdhyde_dhC_1"/>
    <property type="match status" value="1"/>
</dbReference>
<comment type="pathway">
    <text evidence="5">Amino-acid biosynthesis.</text>
</comment>
<dbReference type="CDD" id="cd17895">
    <property type="entry name" value="AGPR_1_N"/>
    <property type="match status" value="1"/>
</dbReference>
<dbReference type="SMART" id="SM00859">
    <property type="entry name" value="Semialdhyde_dh"/>
    <property type="match status" value="1"/>
</dbReference>
<dbReference type="EMBL" id="CAFBMK010000152">
    <property type="protein sequence ID" value="CAB4929222.1"/>
    <property type="molecule type" value="Genomic_DNA"/>
</dbReference>
<dbReference type="Gene3D" id="3.40.50.720">
    <property type="entry name" value="NAD(P)-binding Rossmann-like Domain"/>
    <property type="match status" value="1"/>
</dbReference>
<proteinExistence type="inferred from homology"/>
<dbReference type="GO" id="GO:0003942">
    <property type="term" value="F:N-acetyl-gamma-glutamyl-phosphate reductase activity"/>
    <property type="evidence" value="ECO:0007669"/>
    <property type="project" value="InterPro"/>
</dbReference>